<dbReference type="InterPro" id="IPR006028">
    <property type="entry name" value="GABAA/Glycine_rcpt"/>
</dbReference>
<evidence type="ECO:0000256" key="4">
    <source>
        <dbReference type="ARBA" id="ARBA00022475"/>
    </source>
</evidence>
<dbReference type="Gene3D" id="2.70.170.10">
    <property type="entry name" value="Neurotransmitter-gated ion-channel ligand-binding domain"/>
    <property type="match status" value="1"/>
</dbReference>
<keyword evidence="8" id="KW-0406">Ion transport</keyword>
<evidence type="ECO:0000313" key="16">
    <source>
        <dbReference type="Proteomes" id="UP001186944"/>
    </source>
</evidence>
<dbReference type="GO" id="GO:0005230">
    <property type="term" value="F:extracellular ligand-gated monoatomic ion channel activity"/>
    <property type="evidence" value="ECO:0007669"/>
    <property type="project" value="InterPro"/>
</dbReference>
<gene>
    <name evidence="15" type="ORF">FSP39_008946</name>
</gene>
<evidence type="ECO:0000256" key="11">
    <source>
        <dbReference type="SAM" id="MobiDB-lite"/>
    </source>
</evidence>
<dbReference type="InterPro" id="IPR006029">
    <property type="entry name" value="Neurotrans-gated_channel_TM"/>
</dbReference>
<organism evidence="15 16">
    <name type="scientific">Pinctada imbricata</name>
    <name type="common">Atlantic pearl-oyster</name>
    <name type="synonym">Pinctada martensii</name>
    <dbReference type="NCBI Taxonomy" id="66713"/>
    <lineage>
        <taxon>Eukaryota</taxon>
        <taxon>Metazoa</taxon>
        <taxon>Spiralia</taxon>
        <taxon>Lophotrochozoa</taxon>
        <taxon>Mollusca</taxon>
        <taxon>Bivalvia</taxon>
        <taxon>Autobranchia</taxon>
        <taxon>Pteriomorphia</taxon>
        <taxon>Pterioida</taxon>
        <taxon>Pterioidea</taxon>
        <taxon>Pteriidae</taxon>
        <taxon>Pinctada</taxon>
    </lineage>
</organism>
<feature type="transmembrane region" description="Helical" evidence="12">
    <location>
        <begin position="292"/>
        <end position="312"/>
    </location>
</feature>
<evidence type="ECO:0000256" key="6">
    <source>
        <dbReference type="ARBA" id="ARBA00022729"/>
    </source>
</evidence>
<evidence type="ECO:0000256" key="12">
    <source>
        <dbReference type="SAM" id="Phobius"/>
    </source>
</evidence>
<dbReference type="InterPro" id="IPR036734">
    <property type="entry name" value="Neur_chan_lig-bd_sf"/>
</dbReference>
<evidence type="ECO:0000256" key="2">
    <source>
        <dbReference type="ARBA" id="ARBA00004236"/>
    </source>
</evidence>
<dbReference type="GO" id="GO:0005886">
    <property type="term" value="C:plasma membrane"/>
    <property type="evidence" value="ECO:0007669"/>
    <property type="project" value="UniProtKB-SubCell"/>
</dbReference>
<evidence type="ECO:0000256" key="9">
    <source>
        <dbReference type="ARBA" id="ARBA00023136"/>
    </source>
</evidence>
<evidence type="ECO:0000313" key="15">
    <source>
        <dbReference type="EMBL" id="KAK3097353.1"/>
    </source>
</evidence>
<dbReference type="EMBL" id="VSWD01000007">
    <property type="protein sequence ID" value="KAK3097353.1"/>
    <property type="molecule type" value="Genomic_DNA"/>
</dbReference>
<feature type="transmembrane region" description="Helical" evidence="12">
    <location>
        <begin position="172"/>
        <end position="191"/>
    </location>
</feature>
<comment type="subcellular location">
    <subcellularLocation>
        <location evidence="2">Cell membrane</location>
    </subcellularLocation>
    <subcellularLocation>
        <location evidence="1">Membrane</location>
        <topology evidence="1">Multi-pass membrane protein</topology>
    </subcellularLocation>
</comment>
<keyword evidence="6" id="KW-0732">Signal</keyword>
<evidence type="ECO:0000256" key="1">
    <source>
        <dbReference type="ARBA" id="ARBA00004141"/>
    </source>
</evidence>
<evidence type="ECO:0000256" key="7">
    <source>
        <dbReference type="ARBA" id="ARBA00022989"/>
    </source>
</evidence>
<dbReference type="Pfam" id="PF02931">
    <property type="entry name" value="Neur_chan_LBD"/>
    <property type="match status" value="1"/>
</dbReference>
<dbReference type="PANTHER" id="PTHR18945">
    <property type="entry name" value="NEUROTRANSMITTER GATED ION CHANNEL"/>
    <property type="match status" value="1"/>
</dbReference>
<dbReference type="Proteomes" id="UP001186944">
    <property type="component" value="Unassembled WGS sequence"/>
</dbReference>
<evidence type="ECO:0000256" key="8">
    <source>
        <dbReference type="ARBA" id="ARBA00023065"/>
    </source>
</evidence>
<name>A0AA88YDB2_PINIB</name>
<evidence type="ECO:0000256" key="10">
    <source>
        <dbReference type="ARBA" id="ARBA00023303"/>
    </source>
</evidence>
<keyword evidence="10" id="KW-0407">Ion channel</keyword>
<accession>A0AA88YDB2</accession>
<evidence type="ECO:0000259" key="14">
    <source>
        <dbReference type="Pfam" id="PF02932"/>
    </source>
</evidence>
<keyword evidence="4" id="KW-1003">Cell membrane</keyword>
<feature type="domain" description="Neurotransmitter-gated ion-channel ligand-binding" evidence="13">
    <location>
        <begin position="39"/>
        <end position="114"/>
    </location>
</feature>
<dbReference type="CDD" id="cd19049">
    <property type="entry name" value="LGIC_TM_anion"/>
    <property type="match status" value="1"/>
</dbReference>
<proteinExistence type="predicted"/>
<evidence type="ECO:0000259" key="13">
    <source>
        <dbReference type="Pfam" id="PF02931"/>
    </source>
</evidence>
<sequence length="315" mass="36424">MSLSGWSNDGKVTKPLRKRKKTRRKKVKDEHYSQEFYRTEYEMTFYLRQRWLDHRLAFNFPDVDVAEIDKDTIYNFWKPNIYIVNQKESDLFDSEVYSKLINIFPSGDVLFSSRYGTCLVLSAKNPICHVYVTKDVLGKNNSFISWIERANYSCAGLHMNLSRSTGYYISHVYLPCILVVILSWISFWFGTDAILPRLSLGVVTVLTMMVISALTNVNLPKVSYSTLLDVWLAVCNIFVFVAFLEFVLMHLWLRKCTQGRQNLMADGGTGKAEEFNEAESRQTQSKAGKVDMICRLLFPVVFAVFNIAYWIYCAA</sequence>
<dbReference type="GO" id="GO:0004888">
    <property type="term" value="F:transmembrane signaling receptor activity"/>
    <property type="evidence" value="ECO:0007669"/>
    <property type="project" value="InterPro"/>
</dbReference>
<reference evidence="15" key="1">
    <citation type="submission" date="2019-08" db="EMBL/GenBank/DDBJ databases">
        <title>The improved chromosome-level genome for the pearl oyster Pinctada fucata martensii using PacBio sequencing and Hi-C.</title>
        <authorList>
            <person name="Zheng Z."/>
        </authorList>
    </citation>
    <scope>NUCLEOTIDE SEQUENCE</scope>
    <source>
        <strain evidence="15">ZZ-2019</strain>
        <tissue evidence="15">Adductor muscle</tissue>
    </source>
</reference>
<keyword evidence="7 12" id="KW-1133">Transmembrane helix</keyword>
<keyword evidence="9 12" id="KW-0472">Membrane</keyword>
<dbReference type="InterPro" id="IPR036719">
    <property type="entry name" value="Neuro-gated_channel_TM_sf"/>
</dbReference>
<evidence type="ECO:0000256" key="3">
    <source>
        <dbReference type="ARBA" id="ARBA00022448"/>
    </source>
</evidence>
<dbReference type="PRINTS" id="PR00253">
    <property type="entry name" value="GABAARECEPTR"/>
</dbReference>
<dbReference type="SUPFAM" id="SSF90112">
    <property type="entry name" value="Neurotransmitter-gated ion-channel transmembrane pore"/>
    <property type="match status" value="1"/>
</dbReference>
<dbReference type="SUPFAM" id="SSF63712">
    <property type="entry name" value="Nicotinic receptor ligand binding domain-like"/>
    <property type="match status" value="1"/>
</dbReference>
<protein>
    <submittedName>
        <fullName evidence="15">Uncharacterized protein</fullName>
    </submittedName>
</protein>
<dbReference type="InterPro" id="IPR006202">
    <property type="entry name" value="Neur_chan_lig-bd"/>
</dbReference>
<evidence type="ECO:0000256" key="5">
    <source>
        <dbReference type="ARBA" id="ARBA00022692"/>
    </source>
</evidence>
<feature type="domain" description="Neurotransmitter-gated ion-channel transmembrane" evidence="14">
    <location>
        <begin position="172"/>
        <end position="253"/>
    </location>
</feature>
<keyword evidence="5 12" id="KW-0812">Transmembrane</keyword>
<feature type="region of interest" description="Disordered" evidence="11">
    <location>
        <begin position="1"/>
        <end position="26"/>
    </location>
</feature>
<keyword evidence="16" id="KW-1185">Reference proteome</keyword>
<feature type="transmembrane region" description="Helical" evidence="12">
    <location>
        <begin position="198"/>
        <end position="219"/>
    </location>
</feature>
<feature type="transmembrane region" description="Helical" evidence="12">
    <location>
        <begin position="231"/>
        <end position="253"/>
    </location>
</feature>
<dbReference type="InterPro" id="IPR038050">
    <property type="entry name" value="Neuro_actylchol_rec"/>
</dbReference>
<feature type="compositionally biased region" description="Basic residues" evidence="11">
    <location>
        <begin position="14"/>
        <end position="26"/>
    </location>
</feature>
<keyword evidence="3" id="KW-0813">Transport</keyword>
<dbReference type="AlphaFoldDB" id="A0AA88YDB2"/>
<dbReference type="Gene3D" id="1.20.58.390">
    <property type="entry name" value="Neurotransmitter-gated ion-channel transmembrane domain"/>
    <property type="match status" value="1"/>
</dbReference>
<comment type="caution">
    <text evidence="15">The sequence shown here is derived from an EMBL/GenBank/DDBJ whole genome shotgun (WGS) entry which is preliminary data.</text>
</comment>
<dbReference type="Pfam" id="PF02932">
    <property type="entry name" value="Neur_chan_memb"/>
    <property type="match status" value="1"/>
</dbReference>
<dbReference type="InterPro" id="IPR006201">
    <property type="entry name" value="Neur_channel"/>
</dbReference>